<organism evidence="7 8">
    <name type="scientific">Haemophilus parainfluenzae</name>
    <dbReference type="NCBI Taxonomy" id="729"/>
    <lineage>
        <taxon>Bacteria</taxon>
        <taxon>Pseudomonadati</taxon>
        <taxon>Pseudomonadota</taxon>
        <taxon>Gammaproteobacteria</taxon>
        <taxon>Pasteurellales</taxon>
        <taxon>Pasteurellaceae</taxon>
        <taxon>Haemophilus</taxon>
    </lineage>
</organism>
<accession>A0A377JKF9</accession>
<keyword evidence="5" id="KW-0949">S-adenosyl-L-methionine</keyword>
<keyword evidence="3 7" id="KW-0489">Methyltransferase</keyword>
<evidence type="ECO:0000256" key="3">
    <source>
        <dbReference type="ARBA" id="ARBA00022603"/>
    </source>
</evidence>
<dbReference type="Pfam" id="PF02086">
    <property type="entry name" value="MethyltransfD12"/>
    <property type="match status" value="1"/>
</dbReference>
<keyword evidence="4" id="KW-0808">Transferase</keyword>
<dbReference type="SUPFAM" id="SSF53335">
    <property type="entry name" value="S-adenosyl-L-methionine-dependent methyltransferases"/>
    <property type="match status" value="1"/>
</dbReference>
<dbReference type="InterPro" id="IPR029063">
    <property type="entry name" value="SAM-dependent_MTases_sf"/>
</dbReference>
<proteinExistence type="inferred from homology"/>
<dbReference type="GO" id="GO:0009307">
    <property type="term" value="P:DNA restriction-modification system"/>
    <property type="evidence" value="ECO:0007669"/>
    <property type="project" value="InterPro"/>
</dbReference>
<dbReference type="GO" id="GO:0006298">
    <property type="term" value="P:mismatch repair"/>
    <property type="evidence" value="ECO:0007669"/>
    <property type="project" value="TreeGrafter"/>
</dbReference>
<evidence type="ECO:0000256" key="4">
    <source>
        <dbReference type="ARBA" id="ARBA00022679"/>
    </source>
</evidence>
<dbReference type="PIRSF" id="PIRSF000398">
    <property type="entry name" value="M_m6A_EcoRV"/>
    <property type="match status" value="1"/>
</dbReference>
<comment type="catalytic activity">
    <reaction evidence="6">
        <text>a 2'-deoxyadenosine in DNA + S-adenosyl-L-methionine = an N(6)-methyl-2'-deoxyadenosine in DNA + S-adenosyl-L-homocysteine + H(+)</text>
        <dbReference type="Rhea" id="RHEA:15197"/>
        <dbReference type="Rhea" id="RHEA-COMP:12418"/>
        <dbReference type="Rhea" id="RHEA-COMP:12419"/>
        <dbReference type="ChEBI" id="CHEBI:15378"/>
        <dbReference type="ChEBI" id="CHEBI:57856"/>
        <dbReference type="ChEBI" id="CHEBI:59789"/>
        <dbReference type="ChEBI" id="CHEBI:90615"/>
        <dbReference type="ChEBI" id="CHEBI:90616"/>
        <dbReference type="EC" id="2.1.1.72"/>
    </reaction>
</comment>
<dbReference type="EC" id="2.1.1.72" evidence="2"/>
<evidence type="ECO:0000256" key="5">
    <source>
        <dbReference type="ARBA" id="ARBA00022691"/>
    </source>
</evidence>
<protein>
    <recommendedName>
        <fullName evidence="2">site-specific DNA-methyltransferase (adenine-specific)</fullName>
        <ecNumber evidence="2">2.1.1.72</ecNumber>
    </recommendedName>
</protein>
<dbReference type="Gene3D" id="3.40.50.150">
    <property type="entry name" value="Vaccinia Virus protein VP39"/>
    <property type="match status" value="1"/>
</dbReference>
<comment type="similarity">
    <text evidence="1">Belongs to the N(4)/N(6)-methyltransferase family.</text>
</comment>
<dbReference type="GO" id="GO:0009007">
    <property type="term" value="F:site-specific DNA-methyltransferase (adenine-specific) activity"/>
    <property type="evidence" value="ECO:0007669"/>
    <property type="project" value="UniProtKB-EC"/>
</dbReference>
<dbReference type="GO" id="GO:0043565">
    <property type="term" value="F:sequence-specific DNA binding"/>
    <property type="evidence" value="ECO:0007669"/>
    <property type="project" value="TreeGrafter"/>
</dbReference>
<name>A0A377JKF9_HAEPA</name>
<dbReference type="InterPro" id="IPR023095">
    <property type="entry name" value="Ade_MeTrfase_dom_2"/>
</dbReference>
<evidence type="ECO:0000256" key="2">
    <source>
        <dbReference type="ARBA" id="ARBA00011900"/>
    </source>
</evidence>
<dbReference type="Proteomes" id="UP000254186">
    <property type="component" value="Unassembled WGS sequence"/>
</dbReference>
<dbReference type="GO" id="GO:0032259">
    <property type="term" value="P:methylation"/>
    <property type="evidence" value="ECO:0007669"/>
    <property type="project" value="UniProtKB-KW"/>
</dbReference>
<evidence type="ECO:0000313" key="7">
    <source>
        <dbReference type="EMBL" id="STP06274.1"/>
    </source>
</evidence>
<reference evidence="7 8" key="1">
    <citation type="submission" date="2018-06" db="EMBL/GenBank/DDBJ databases">
        <authorList>
            <consortium name="Pathogen Informatics"/>
            <person name="Doyle S."/>
        </authorList>
    </citation>
    <scope>NUCLEOTIDE SEQUENCE [LARGE SCALE GENOMIC DNA]</scope>
    <source>
        <strain evidence="7 8">NCTC10672</strain>
    </source>
</reference>
<evidence type="ECO:0000256" key="6">
    <source>
        <dbReference type="ARBA" id="ARBA00047942"/>
    </source>
</evidence>
<evidence type="ECO:0000256" key="1">
    <source>
        <dbReference type="ARBA" id="ARBA00006594"/>
    </source>
</evidence>
<dbReference type="PRINTS" id="PR00505">
    <property type="entry name" value="D12N6MTFRASE"/>
</dbReference>
<dbReference type="AlphaFoldDB" id="A0A377JKF9"/>
<sequence>MLHTPLRYPGGKAKFAPVIKQIIEKNNLHGHYVEPYAGGAGVALDLLFSGYCTDIHINDLDLAIYYFWKSITEQTEDFIRLANDTKVTIEEWHKQKNILKEKENISPLEYGFAAFFLNRTNRSGILKAGVIGGLNQTGNYKLDCRFNKADLIPRIERIGSMANKIHVTNFDTEEWLSTLDDNIPANSLIYLDPPYYEKGQGLYRNYYQHKDHVAIQEKLDKVKMHWVVSYDNHPNIREIYQQYRQSEYALNYSANKKMKATEIVIYSDNLIL</sequence>
<evidence type="ECO:0000313" key="8">
    <source>
        <dbReference type="Proteomes" id="UP000254186"/>
    </source>
</evidence>
<dbReference type="EMBL" id="UGHY01000002">
    <property type="protein sequence ID" value="STP06274.1"/>
    <property type="molecule type" value="Genomic_DNA"/>
</dbReference>
<dbReference type="InterPro" id="IPR012327">
    <property type="entry name" value="MeTrfase_D12"/>
</dbReference>
<dbReference type="RefSeq" id="WP_115180825.1">
    <property type="nucleotide sequence ID" value="NZ_UGHY01000002.1"/>
</dbReference>
<dbReference type="PANTHER" id="PTHR30481:SF2">
    <property type="entry name" value="SITE-SPECIFIC DNA-METHYLTRANSFERASE (ADENINE-SPECIFIC)"/>
    <property type="match status" value="1"/>
</dbReference>
<gene>
    <name evidence="7" type="primary">dam_2</name>
    <name evidence="7" type="ORF">NCTC10672_02296</name>
</gene>
<dbReference type="Gene3D" id="1.10.1020.10">
    <property type="entry name" value="Adenine-specific Methyltransferase, Domain 2"/>
    <property type="match status" value="1"/>
</dbReference>
<dbReference type="GO" id="GO:1904047">
    <property type="term" value="F:S-adenosyl-L-methionine binding"/>
    <property type="evidence" value="ECO:0007669"/>
    <property type="project" value="TreeGrafter"/>
</dbReference>
<dbReference type="InterPro" id="IPR012263">
    <property type="entry name" value="M_m6A_EcoRV"/>
</dbReference>
<dbReference type="PANTHER" id="PTHR30481">
    <property type="entry name" value="DNA ADENINE METHYLASE"/>
    <property type="match status" value="1"/>
</dbReference>